<keyword evidence="1" id="KW-0472">Membrane</keyword>
<keyword evidence="3" id="KW-1185">Reference proteome</keyword>
<accession>A0ABM8RML8</accession>
<dbReference type="RefSeq" id="WP_213042794.1">
    <property type="nucleotide sequence ID" value="NZ_CAJNBJ010000016.1"/>
</dbReference>
<dbReference type="InterPro" id="IPR025737">
    <property type="entry name" value="FApF"/>
</dbReference>
<keyword evidence="1" id="KW-1133">Transmembrane helix</keyword>
<keyword evidence="1" id="KW-0812">Transmembrane</keyword>
<evidence type="ECO:0008006" key="4">
    <source>
        <dbReference type="Google" id="ProtNLM"/>
    </source>
</evidence>
<reference evidence="2 3" key="1">
    <citation type="submission" date="2021-02" db="EMBL/GenBank/DDBJ databases">
        <authorList>
            <person name="Han P."/>
        </authorList>
    </citation>
    <scope>NUCLEOTIDE SEQUENCE [LARGE SCALE GENOMIC DNA]</scope>
    <source>
        <strain evidence="2">Candidatus Nitrospira sp. ZN2</strain>
    </source>
</reference>
<proteinExistence type="predicted"/>
<sequence>MRWEIVKVVRRSIAVGLARVFLVMALYFIGQTAIGWTAAEADGPPQPAPQWRVIATVNYSSGSYGTDSRTNILYAPMTVRRVFRDGDVSLTIPFLSISGTGAVRLVGGVPTRTSSAIAGPVGTLAAVSRGGKGPGASPLAAATTDSGLGDMILRGRYYLIEESSVMPLVAVTGRVKLPTADADRGLGTGEFDEGVGVELTKTLAERWLAYLDGGYTLIGDAPGTNFNNQWWYDVGVGYDVTESLHMSVFYEEYRALVNTVNNARDLLAVANYVVDDTVHLTGSLLVGLSNGAPNYGLGGGVRFRF</sequence>
<dbReference type="EMBL" id="CAJNBJ010000016">
    <property type="protein sequence ID" value="CAE6761451.1"/>
    <property type="molecule type" value="Genomic_DNA"/>
</dbReference>
<dbReference type="Proteomes" id="UP000675880">
    <property type="component" value="Unassembled WGS sequence"/>
</dbReference>
<feature type="transmembrane region" description="Helical" evidence="1">
    <location>
        <begin position="12"/>
        <end position="30"/>
    </location>
</feature>
<protein>
    <recommendedName>
        <fullName evidence="4">Transporter</fullName>
    </recommendedName>
</protein>
<organism evidence="2 3">
    <name type="scientific">Nitrospira defluvii</name>
    <dbReference type="NCBI Taxonomy" id="330214"/>
    <lineage>
        <taxon>Bacteria</taxon>
        <taxon>Pseudomonadati</taxon>
        <taxon>Nitrospirota</taxon>
        <taxon>Nitrospiria</taxon>
        <taxon>Nitrospirales</taxon>
        <taxon>Nitrospiraceae</taxon>
        <taxon>Nitrospira</taxon>
    </lineage>
</organism>
<evidence type="ECO:0000313" key="2">
    <source>
        <dbReference type="EMBL" id="CAE6761451.1"/>
    </source>
</evidence>
<gene>
    <name evidence="2" type="ORF">NSPZN2_30665</name>
</gene>
<evidence type="ECO:0000313" key="3">
    <source>
        <dbReference type="Proteomes" id="UP000675880"/>
    </source>
</evidence>
<name>A0ABM8RML8_9BACT</name>
<evidence type="ECO:0000256" key="1">
    <source>
        <dbReference type="SAM" id="Phobius"/>
    </source>
</evidence>
<comment type="caution">
    <text evidence="2">The sequence shown here is derived from an EMBL/GenBank/DDBJ whole genome shotgun (WGS) entry which is preliminary data.</text>
</comment>
<dbReference type="Pfam" id="PF13557">
    <property type="entry name" value="Phenol_MetA_deg"/>
    <property type="match status" value="1"/>
</dbReference>